<comment type="caution">
    <text evidence="2">The sequence shown here is derived from an EMBL/GenBank/DDBJ whole genome shotgun (WGS) entry which is preliminary data.</text>
</comment>
<organism evidence="2 3">
    <name type="scientific">Adineta steineri</name>
    <dbReference type="NCBI Taxonomy" id="433720"/>
    <lineage>
        <taxon>Eukaryota</taxon>
        <taxon>Metazoa</taxon>
        <taxon>Spiralia</taxon>
        <taxon>Gnathifera</taxon>
        <taxon>Rotifera</taxon>
        <taxon>Eurotatoria</taxon>
        <taxon>Bdelloidea</taxon>
        <taxon>Adinetida</taxon>
        <taxon>Adinetidae</taxon>
        <taxon>Adineta</taxon>
    </lineage>
</organism>
<dbReference type="InterPro" id="IPR007110">
    <property type="entry name" value="Ig-like_dom"/>
</dbReference>
<gene>
    <name evidence="2" type="ORF">OKA104_LOCUS51691</name>
</gene>
<dbReference type="InterPro" id="IPR036179">
    <property type="entry name" value="Ig-like_dom_sf"/>
</dbReference>
<name>A0A820PQG7_9BILA</name>
<dbReference type="SMART" id="SM00408">
    <property type="entry name" value="IGc2"/>
    <property type="match status" value="1"/>
</dbReference>
<sequence>MKSYSPVFFLMNFKDYWYGIGKSIDAITGDTVTFECQLNKPNIKVKWLKDNKPLTSNDRIQPSVDTDNAHIHLLTLKTIDLKDAGTYTCAIDPPQGKKCTAP</sequence>
<protein>
    <recommendedName>
        <fullName evidence="1">Ig-like domain-containing protein</fullName>
    </recommendedName>
</protein>
<dbReference type="CDD" id="cd00096">
    <property type="entry name" value="Ig"/>
    <property type="match status" value="1"/>
</dbReference>
<dbReference type="Proteomes" id="UP000663881">
    <property type="component" value="Unassembled WGS sequence"/>
</dbReference>
<feature type="non-terminal residue" evidence="2">
    <location>
        <position position="1"/>
    </location>
</feature>
<dbReference type="AlphaFoldDB" id="A0A820PQG7"/>
<evidence type="ECO:0000313" key="2">
    <source>
        <dbReference type="EMBL" id="CAF4406429.1"/>
    </source>
</evidence>
<evidence type="ECO:0000259" key="1">
    <source>
        <dbReference type="PROSITE" id="PS50835"/>
    </source>
</evidence>
<dbReference type="PANTHER" id="PTHR47633:SF15">
    <property type="entry name" value="IG-LIKE DOMAIN-CONTAINING PROTEIN"/>
    <property type="match status" value="1"/>
</dbReference>
<proteinExistence type="predicted"/>
<dbReference type="SUPFAM" id="SSF48726">
    <property type="entry name" value="Immunoglobulin"/>
    <property type="match status" value="1"/>
</dbReference>
<reference evidence="2" key="1">
    <citation type="submission" date="2021-02" db="EMBL/GenBank/DDBJ databases">
        <authorList>
            <person name="Nowell W R."/>
        </authorList>
    </citation>
    <scope>NUCLEOTIDE SEQUENCE</scope>
</reference>
<dbReference type="InterPro" id="IPR013783">
    <property type="entry name" value="Ig-like_fold"/>
</dbReference>
<evidence type="ECO:0000313" key="3">
    <source>
        <dbReference type="Proteomes" id="UP000663881"/>
    </source>
</evidence>
<dbReference type="InterPro" id="IPR003598">
    <property type="entry name" value="Ig_sub2"/>
</dbReference>
<accession>A0A820PQG7</accession>
<feature type="domain" description="Ig-like" evidence="1">
    <location>
        <begin position="6"/>
        <end position="102"/>
    </location>
</feature>
<dbReference type="Pfam" id="PF07679">
    <property type="entry name" value="I-set"/>
    <property type="match status" value="1"/>
</dbReference>
<dbReference type="PROSITE" id="PS50835">
    <property type="entry name" value="IG_LIKE"/>
    <property type="match status" value="1"/>
</dbReference>
<dbReference type="EMBL" id="CAJOAY010028511">
    <property type="protein sequence ID" value="CAF4406429.1"/>
    <property type="molecule type" value="Genomic_DNA"/>
</dbReference>
<dbReference type="InterPro" id="IPR013098">
    <property type="entry name" value="Ig_I-set"/>
</dbReference>
<dbReference type="PANTHER" id="PTHR47633">
    <property type="entry name" value="IMMUNOGLOBULIN"/>
    <property type="match status" value="1"/>
</dbReference>
<dbReference type="Gene3D" id="2.60.40.10">
    <property type="entry name" value="Immunoglobulins"/>
    <property type="match status" value="1"/>
</dbReference>